<dbReference type="AlphaFoldDB" id="A0A0K9PJV0"/>
<evidence type="ECO:0000256" key="1">
    <source>
        <dbReference type="SAM" id="SignalP"/>
    </source>
</evidence>
<name>A0A0K9PJV0_ZOSMR</name>
<evidence type="ECO:0000313" key="3">
    <source>
        <dbReference type="Proteomes" id="UP000036987"/>
    </source>
</evidence>
<proteinExistence type="predicted"/>
<keyword evidence="1" id="KW-0732">Signal</keyword>
<feature type="signal peptide" evidence="1">
    <location>
        <begin position="1"/>
        <end position="21"/>
    </location>
</feature>
<keyword evidence="3" id="KW-1185">Reference proteome</keyword>
<accession>A0A0K9PJV0</accession>
<sequence>MGGKEIAVLLILTVPCFFSSGATESTDFADNPPAPAPEHLTLKCCLWGFGREASLWRRPRICKSWCWKPKPHQLVIASAPAPVSVLVPSPAPSPAGHKRLKCCLWEFKDEASLWRRRRVCTLLCYD</sequence>
<comment type="caution">
    <text evidence="2">The sequence shown here is derived from an EMBL/GenBank/DDBJ whole genome shotgun (WGS) entry which is preliminary data.</text>
</comment>
<protein>
    <recommendedName>
        <fullName evidence="4">Secreted protein</fullName>
    </recommendedName>
</protein>
<dbReference type="Proteomes" id="UP000036987">
    <property type="component" value="Unassembled WGS sequence"/>
</dbReference>
<gene>
    <name evidence="2" type="ORF">ZOSMA_21G00900</name>
</gene>
<dbReference type="EMBL" id="LFYR01000785">
    <property type="protein sequence ID" value="KMZ69236.1"/>
    <property type="molecule type" value="Genomic_DNA"/>
</dbReference>
<evidence type="ECO:0008006" key="4">
    <source>
        <dbReference type="Google" id="ProtNLM"/>
    </source>
</evidence>
<organism evidence="2 3">
    <name type="scientific">Zostera marina</name>
    <name type="common">Eelgrass</name>
    <dbReference type="NCBI Taxonomy" id="29655"/>
    <lineage>
        <taxon>Eukaryota</taxon>
        <taxon>Viridiplantae</taxon>
        <taxon>Streptophyta</taxon>
        <taxon>Embryophyta</taxon>
        <taxon>Tracheophyta</taxon>
        <taxon>Spermatophyta</taxon>
        <taxon>Magnoliopsida</taxon>
        <taxon>Liliopsida</taxon>
        <taxon>Zosteraceae</taxon>
        <taxon>Zostera</taxon>
    </lineage>
</organism>
<feature type="chain" id="PRO_5005527648" description="Secreted protein" evidence="1">
    <location>
        <begin position="22"/>
        <end position="126"/>
    </location>
</feature>
<reference evidence="3" key="1">
    <citation type="journal article" date="2016" name="Nature">
        <title>The genome of the seagrass Zostera marina reveals angiosperm adaptation to the sea.</title>
        <authorList>
            <person name="Olsen J.L."/>
            <person name="Rouze P."/>
            <person name="Verhelst B."/>
            <person name="Lin Y.-C."/>
            <person name="Bayer T."/>
            <person name="Collen J."/>
            <person name="Dattolo E."/>
            <person name="De Paoli E."/>
            <person name="Dittami S."/>
            <person name="Maumus F."/>
            <person name="Michel G."/>
            <person name="Kersting A."/>
            <person name="Lauritano C."/>
            <person name="Lohaus R."/>
            <person name="Toepel M."/>
            <person name="Tonon T."/>
            <person name="Vanneste K."/>
            <person name="Amirebrahimi M."/>
            <person name="Brakel J."/>
            <person name="Bostroem C."/>
            <person name="Chovatia M."/>
            <person name="Grimwood J."/>
            <person name="Jenkins J.W."/>
            <person name="Jueterbock A."/>
            <person name="Mraz A."/>
            <person name="Stam W.T."/>
            <person name="Tice H."/>
            <person name="Bornberg-Bauer E."/>
            <person name="Green P.J."/>
            <person name="Pearson G.A."/>
            <person name="Procaccini G."/>
            <person name="Duarte C.M."/>
            <person name="Schmutz J."/>
            <person name="Reusch T.B.H."/>
            <person name="Van de Peer Y."/>
        </authorList>
    </citation>
    <scope>NUCLEOTIDE SEQUENCE [LARGE SCALE GENOMIC DNA]</scope>
    <source>
        <strain evidence="3">cv. Finnish</strain>
    </source>
</reference>
<evidence type="ECO:0000313" key="2">
    <source>
        <dbReference type="EMBL" id="KMZ69236.1"/>
    </source>
</evidence>